<name>A0A927R978_9ACTN</name>
<keyword evidence="1 3" id="KW-0597">Phosphoprotein</keyword>
<dbReference type="Proteomes" id="UP000649753">
    <property type="component" value="Unassembled WGS sequence"/>
</dbReference>
<feature type="modified residue" description="4-aspartylphosphate" evidence="3">
    <location>
        <position position="63"/>
    </location>
</feature>
<dbReference type="InterPro" id="IPR039420">
    <property type="entry name" value="WalR-like"/>
</dbReference>
<dbReference type="RefSeq" id="WP_192768978.1">
    <property type="nucleotide sequence ID" value="NZ_JADBEB010000001.1"/>
</dbReference>
<comment type="caution">
    <text evidence="6">The sequence shown here is derived from an EMBL/GenBank/DDBJ whole genome shotgun (WGS) entry which is preliminary data.</text>
</comment>
<sequence>MDVSQPDERSIRLVIADDHTLFRQGIRELLGGVPGLDVLAEGATGDEAIALTAQFRPDLLLLDVEMPGPGPRAVLRRVAQINPHTRIVILTMHEESVLVHELLKRGAAAYLVKTIACDELVAALRSVCRDQSSVLLRISRGTFEGLDQARPETNPLSAREHEVLCLAAEALSNTEIAHRLFIAEGTVKRHLTNIYAKLGAVSRIDAIRKAAAARLLPAIDDDDQPSRHPPPAVLT</sequence>
<dbReference type="CDD" id="cd17535">
    <property type="entry name" value="REC_NarL-like"/>
    <property type="match status" value="1"/>
</dbReference>
<dbReference type="InterPro" id="IPR011006">
    <property type="entry name" value="CheY-like_superfamily"/>
</dbReference>
<dbReference type="InterPro" id="IPR001789">
    <property type="entry name" value="Sig_transdc_resp-reg_receiver"/>
</dbReference>
<dbReference type="GO" id="GO:0000160">
    <property type="term" value="P:phosphorelay signal transduction system"/>
    <property type="evidence" value="ECO:0007669"/>
    <property type="project" value="InterPro"/>
</dbReference>
<evidence type="ECO:0000256" key="1">
    <source>
        <dbReference type="ARBA" id="ARBA00022553"/>
    </source>
</evidence>
<dbReference type="SMART" id="SM00421">
    <property type="entry name" value="HTH_LUXR"/>
    <property type="match status" value="1"/>
</dbReference>
<organism evidence="6 7">
    <name type="scientific">Plantactinospora soyae</name>
    <dbReference type="NCBI Taxonomy" id="1544732"/>
    <lineage>
        <taxon>Bacteria</taxon>
        <taxon>Bacillati</taxon>
        <taxon>Actinomycetota</taxon>
        <taxon>Actinomycetes</taxon>
        <taxon>Micromonosporales</taxon>
        <taxon>Micromonosporaceae</taxon>
        <taxon>Plantactinospora</taxon>
    </lineage>
</organism>
<evidence type="ECO:0000256" key="3">
    <source>
        <dbReference type="PROSITE-ProRule" id="PRU00169"/>
    </source>
</evidence>
<dbReference type="SUPFAM" id="SSF52172">
    <property type="entry name" value="CheY-like"/>
    <property type="match status" value="1"/>
</dbReference>
<dbReference type="CDD" id="cd06170">
    <property type="entry name" value="LuxR_C_like"/>
    <property type="match status" value="1"/>
</dbReference>
<evidence type="ECO:0000259" key="4">
    <source>
        <dbReference type="PROSITE" id="PS50043"/>
    </source>
</evidence>
<reference evidence="6" key="1">
    <citation type="submission" date="2020-10" db="EMBL/GenBank/DDBJ databases">
        <title>Sequencing the genomes of 1000 actinobacteria strains.</title>
        <authorList>
            <person name="Klenk H.-P."/>
        </authorList>
    </citation>
    <scope>NUCLEOTIDE SEQUENCE</scope>
    <source>
        <strain evidence="6">DSM 46832</strain>
    </source>
</reference>
<protein>
    <submittedName>
        <fullName evidence="6">DNA-binding NarL/FixJ family response regulator</fullName>
    </submittedName>
</protein>
<evidence type="ECO:0000256" key="2">
    <source>
        <dbReference type="ARBA" id="ARBA00023125"/>
    </source>
</evidence>
<keyword evidence="7" id="KW-1185">Reference proteome</keyword>
<dbReference type="InterPro" id="IPR058245">
    <property type="entry name" value="NreC/VraR/RcsB-like_REC"/>
</dbReference>
<feature type="domain" description="Response regulatory" evidence="5">
    <location>
        <begin position="12"/>
        <end position="128"/>
    </location>
</feature>
<dbReference type="InterPro" id="IPR016032">
    <property type="entry name" value="Sig_transdc_resp-reg_C-effctor"/>
</dbReference>
<dbReference type="GO" id="GO:0003677">
    <property type="term" value="F:DNA binding"/>
    <property type="evidence" value="ECO:0007669"/>
    <property type="project" value="UniProtKB-KW"/>
</dbReference>
<dbReference type="Gene3D" id="3.40.50.2300">
    <property type="match status" value="1"/>
</dbReference>
<dbReference type="Pfam" id="PF00196">
    <property type="entry name" value="GerE"/>
    <property type="match status" value="1"/>
</dbReference>
<dbReference type="PROSITE" id="PS50043">
    <property type="entry name" value="HTH_LUXR_2"/>
    <property type="match status" value="1"/>
</dbReference>
<evidence type="ECO:0000259" key="5">
    <source>
        <dbReference type="PROSITE" id="PS50110"/>
    </source>
</evidence>
<dbReference type="EMBL" id="JADBEB010000001">
    <property type="protein sequence ID" value="MBE1489511.1"/>
    <property type="molecule type" value="Genomic_DNA"/>
</dbReference>
<dbReference type="AlphaFoldDB" id="A0A927R978"/>
<accession>A0A927R978</accession>
<proteinExistence type="predicted"/>
<dbReference type="Pfam" id="PF00072">
    <property type="entry name" value="Response_reg"/>
    <property type="match status" value="1"/>
</dbReference>
<evidence type="ECO:0000313" key="7">
    <source>
        <dbReference type="Proteomes" id="UP000649753"/>
    </source>
</evidence>
<dbReference type="GO" id="GO:0006355">
    <property type="term" value="P:regulation of DNA-templated transcription"/>
    <property type="evidence" value="ECO:0007669"/>
    <property type="project" value="InterPro"/>
</dbReference>
<gene>
    <name evidence="6" type="ORF">H4W31_005149</name>
</gene>
<dbReference type="PRINTS" id="PR00038">
    <property type="entry name" value="HTHLUXR"/>
</dbReference>
<dbReference type="SUPFAM" id="SSF46894">
    <property type="entry name" value="C-terminal effector domain of the bipartite response regulators"/>
    <property type="match status" value="1"/>
</dbReference>
<feature type="domain" description="HTH luxR-type" evidence="4">
    <location>
        <begin position="149"/>
        <end position="214"/>
    </location>
</feature>
<keyword evidence="2 6" id="KW-0238">DNA-binding</keyword>
<evidence type="ECO:0000313" key="6">
    <source>
        <dbReference type="EMBL" id="MBE1489511.1"/>
    </source>
</evidence>
<dbReference type="SMART" id="SM00448">
    <property type="entry name" value="REC"/>
    <property type="match status" value="1"/>
</dbReference>
<dbReference type="PANTHER" id="PTHR43214">
    <property type="entry name" value="TWO-COMPONENT RESPONSE REGULATOR"/>
    <property type="match status" value="1"/>
</dbReference>
<dbReference type="PROSITE" id="PS50110">
    <property type="entry name" value="RESPONSE_REGULATORY"/>
    <property type="match status" value="1"/>
</dbReference>
<dbReference type="InterPro" id="IPR000792">
    <property type="entry name" value="Tscrpt_reg_LuxR_C"/>
</dbReference>